<keyword evidence="1" id="KW-0732">Signal</keyword>
<proteinExistence type="predicted"/>
<dbReference type="PROSITE" id="PS51257">
    <property type="entry name" value="PROKAR_LIPOPROTEIN"/>
    <property type="match status" value="1"/>
</dbReference>
<dbReference type="RefSeq" id="WP_317963694.1">
    <property type="nucleotide sequence ID" value="NZ_OX458333.1"/>
</dbReference>
<feature type="domain" description="Transglycosylase SLT" evidence="2">
    <location>
        <begin position="17"/>
        <end position="199"/>
    </location>
</feature>
<evidence type="ECO:0000313" key="4">
    <source>
        <dbReference type="Proteomes" id="UP001162030"/>
    </source>
</evidence>
<feature type="chain" id="PRO_5046099579" description="Transglycosylase SLT domain-containing protein" evidence="1">
    <location>
        <begin position="32"/>
        <end position="210"/>
    </location>
</feature>
<gene>
    <name evidence="3" type="ORF">MSZNOR_0759</name>
</gene>
<keyword evidence="4" id="KW-1185">Reference proteome</keyword>
<dbReference type="SUPFAM" id="SSF53955">
    <property type="entry name" value="Lysozyme-like"/>
    <property type="match status" value="1"/>
</dbReference>
<evidence type="ECO:0000256" key="1">
    <source>
        <dbReference type="SAM" id="SignalP"/>
    </source>
</evidence>
<protein>
    <recommendedName>
        <fullName evidence="2">Transglycosylase SLT domain-containing protein</fullName>
    </recommendedName>
</protein>
<dbReference type="CDD" id="cd00442">
    <property type="entry name" value="Lyz-like"/>
    <property type="match status" value="1"/>
</dbReference>
<dbReference type="InterPro" id="IPR045795">
    <property type="entry name" value="SLT_4"/>
</dbReference>
<dbReference type="Pfam" id="PF19489">
    <property type="entry name" value="SLT_4"/>
    <property type="match status" value="1"/>
</dbReference>
<evidence type="ECO:0000313" key="3">
    <source>
        <dbReference type="EMBL" id="CAI8756845.1"/>
    </source>
</evidence>
<reference evidence="3 4" key="1">
    <citation type="submission" date="2023-03" db="EMBL/GenBank/DDBJ databases">
        <authorList>
            <person name="Pearce D."/>
        </authorList>
    </citation>
    <scope>NUCLEOTIDE SEQUENCE [LARGE SCALE GENOMIC DNA]</scope>
    <source>
        <strain evidence="3">Msz</strain>
    </source>
</reference>
<organism evidence="3 4">
    <name type="scientific">Methylocaldum szegediense</name>
    <dbReference type="NCBI Taxonomy" id="73780"/>
    <lineage>
        <taxon>Bacteria</taxon>
        <taxon>Pseudomonadati</taxon>
        <taxon>Pseudomonadota</taxon>
        <taxon>Gammaproteobacteria</taxon>
        <taxon>Methylococcales</taxon>
        <taxon>Methylococcaceae</taxon>
        <taxon>Methylocaldum</taxon>
    </lineage>
</organism>
<dbReference type="Gene3D" id="1.10.530.10">
    <property type="match status" value="1"/>
</dbReference>
<name>A0ABM9HXS1_9GAMM</name>
<feature type="signal peptide" evidence="1">
    <location>
        <begin position="1"/>
        <end position="31"/>
    </location>
</feature>
<sequence length="210" mass="24259">MRFANAGTAEVPVRSLLFVLFAAVLASCATAPPKNPSDVCSIFFEKEDWYASARKAQRRWGIPVPIQMAIINQESSFIEDARPPRYRLLGILPLWRRSSAYGYGQVKDETWDWYRTKTGNRSADRDEFEDVVDFIGWYAHQSYKSLGISKSDAYNQYLAYHEGHGGFRRKSYLSKPWLMRVARRVETTAARYRRQLLTCQPSLERLLASD</sequence>
<dbReference type="EMBL" id="OX458333">
    <property type="protein sequence ID" value="CAI8756845.1"/>
    <property type="molecule type" value="Genomic_DNA"/>
</dbReference>
<dbReference type="InterPro" id="IPR023346">
    <property type="entry name" value="Lysozyme-like_dom_sf"/>
</dbReference>
<evidence type="ECO:0000259" key="2">
    <source>
        <dbReference type="Pfam" id="PF19489"/>
    </source>
</evidence>
<dbReference type="Proteomes" id="UP001162030">
    <property type="component" value="Chromosome"/>
</dbReference>
<accession>A0ABM9HXS1</accession>